<dbReference type="InterPro" id="IPR012337">
    <property type="entry name" value="RNaseH-like_sf"/>
</dbReference>
<name>A0A090NA23_SHIDY</name>
<feature type="domain" description="Transposase for insertion sequence element IS21-like C-terminal" evidence="2">
    <location>
        <begin position="38"/>
        <end position="96"/>
    </location>
</feature>
<evidence type="ECO:0000313" key="5">
    <source>
        <dbReference type="Proteomes" id="UP000017944"/>
    </source>
</evidence>
<dbReference type="InterPro" id="IPR014737">
    <property type="entry name" value="Transposase_Tn5-like_C"/>
</dbReference>
<reference evidence="4 5" key="1">
    <citation type="submission" date="2013-10" db="EMBL/GenBank/DDBJ databases">
        <title>Draft genomes and the virulence plasmids of Sd1617 vaccine constructs: WRSd3 and WRSd5.</title>
        <authorList>
            <person name="Aksomboon Vongsawan A."/>
            <person name="Venkatesan M.M."/>
            <person name="Vaisvil B."/>
            <person name="Emel G."/>
            <person name="Kepatral V."/>
            <person name="Sethabutr O."/>
            <person name="Serichantalergs O."/>
            <person name="Mason C."/>
        </authorList>
    </citation>
    <scope>NUCLEOTIDE SEQUENCE [LARGE SCALE GENOMIC DNA]</scope>
    <source>
        <strain evidence="4 5">WRSd3</strain>
        <plasmid evidence="3">unnamed</plasmid>
    </source>
</reference>
<dbReference type="EMBL" id="AXUT01000778">
    <property type="protein sequence ID" value="ESU76007.1"/>
    <property type="molecule type" value="Genomic_DNA"/>
</dbReference>
<organism evidence="4 5">
    <name type="scientific">Shigella dysenteriae WRSd3</name>
    <dbReference type="NCBI Taxonomy" id="1401327"/>
    <lineage>
        <taxon>Bacteria</taxon>
        <taxon>Pseudomonadati</taxon>
        <taxon>Pseudomonadota</taxon>
        <taxon>Gammaproteobacteria</taxon>
        <taxon>Enterobacterales</taxon>
        <taxon>Enterobacteriaceae</taxon>
        <taxon>Shigella</taxon>
    </lineage>
</organism>
<dbReference type="Gene3D" id="3.90.350.10">
    <property type="entry name" value="Transposase Inhibitor Protein From Tn5, Chain A, domain 1"/>
    <property type="match status" value="1"/>
</dbReference>
<dbReference type="InterPro" id="IPR054353">
    <property type="entry name" value="IstA-like_C"/>
</dbReference>
<dbReference type="AlphaFoldDB" id="A0A090NA23"/>
<accession>A0A090NA23</accession>
<gene>
    <name evidence="4" type="ORF">WRSd3_04338</name>
    <name evidence="3" type="ORF">WRSd3_p00159</name>
</gene>
<evidence type="ECO:0000313" key="4">
    <source>
        <dbReference type="EMBL" id="ESU76430.1"/>
    </source>
</evidence>
<dbReference type="PATRIC" id="fig|1401327.3.peg.4031"/>
<geneLocation type="plasmid" evidence="3">
    <name>unnamed</name>
</geneLocation>
<keyword evidence="3" id="KW-0614">Plasmid</keyword>
<evidence type="ECO:0000256" key="1">
    <source>
        <dbReference type="SAM" id="MobiDB-lite"/>
    </source>
</evidence>
<evidence type="ECO:0000313" key="3">
    <source>
        <dbReference type="EMBL" id="ESU76007.1"/>
    </source>
</evidence>
<comment type="caution">
    <text evidence="4">The sequence shown here is derived from an EMBL/GenBank/DDBJ whole genome shotgun (WGS) entry which is preliminary data.</text>
</comment>
<evidence type="ECO:0000259" key="2">
    <source>
        <dbReference type="Pfam" id="PF22483"/>
    </source>
</evidence>
<dbReference type="SUPFAM" id="SSF53098">
    <property type="entry name" value="Ribonuclease H-like"/>
    <property type="match status" value="1"/>
</dbReference>
<dbReference type="Gene3D" id="1.10.740.10">
    <property type="entry name" value="Transferase Inhibitor Protein From Tn5, Chain"/>
    <property type="match status" value="1"/>
</dbReference>
<proteinExistence type="predicted"/>
<dbReference type="Pfam" id="PF22483">
    <property type="entry name" value="Mu-transpos_C_2"/>
    <property type="match status" value="1"/>
</dbReference>
<dbReference type="PANTHER" id="PTHR35004:SF7">
    <property type="entry name" value="INTEGRASE PROTEIN"/>
    <property type="match status" value="1"/>
</dbReference>
<dbReference type="PANTHER" id="PTHR35004">
    <property type="entry name" value="TRANSPOSASE RV3428C-RELATED"/>
    <property type="match status" value="1"/>
</dbReference>
<dbReference type="Proteomes" id="UP000017944">
    <property type="component" value="Unassembled WGS sequence"/>
</dbReference>
<dbReference type="EMBL" id="AXUT01000527">
    <property type="protein sequence ID" value="ESU76430.1"/>
    <property type="molecule type" value="Genomic_DNA"/>
</dbReference>
<sequence>MADVADRRELRQFRQTPEQRFTQEQEHLQPLLGTDFDIRHVSWDGYIEVGGNRYSVPESLCGQLVSIRISLDDELRIYSNEQQVASHRLCSAAYGWQTVPEHHAPLWQQASERMAERLGEIQKRVITVCDREADIWHYLYYKVSHGQRGACCTESPAGRGTRQALRTAGSPGNRRKPHAECDAKRRAGSPSGPDVHQLQRSQHKKSRQQRPGAPAHVCLLPGAGRGRCLLASADVRKSGECRRCTTYCQPLRATLADRGIPQGVEKWWYMESLRMQTRDNLERMVVIKAFIAVRVLGLRQGGVSEETQNDSCEKILTPTEWKLLWVKLEGKPLPVQAPTLKWAWGDGMTANAQVVPVGSSCGMAGQTSGYG</sequence>
<feature type="region of interest" description="Disordered" evidence="1">
    <location>
        <begin position="154"/>
        <end position="216"/>
    </location>
</feature>
<protein>
    <submittedName>
        <fullName evidence="4">Transposase</fullName>
    </submittedName>
</protein>